<dbReference type="GO" id="GO:0006629">
    <property type="term" value="P:lipid metabolic process"/>
    <property type="evidence" value="ECO:0007669"/>
    <property type="project" value="InterPro"/>
</dbReference>
<keyword evidence="2" id="KW-1185">Reference proteome</keyword>
<dbReference type="SUPFAM" id="SSF53474">
    <property type="entry name" value="alpha/beta-Hydrolases"/>
    <property type="match status" value="1"/>
</dbReference>
<dbReference type="InterPro" id="IPR029058">
    <property type="entry name" value="AB_hydrolase_fold"/>
</dbReference>
<dbReference type="WBParaSite" id="ACRNAN_scaffold944.g13132.t1">
    <property type="protein sequence ID" value="ACRNAN_scaffold944.g13132.t1"/>
    <property type="gene ID" value="ACRNAN_scaffold944.g13132"/>
</dbReference>
<proteinExistence type="predicted"/>
<dbReference type="PANTHER" id="PTHR45908">
    <property type="entry name" value="PROTEIN CBG11750-RELATED"/>
    <property type="match status" value="1"/>
</dbReference>
<protein>
    <submittedName>
        <fullName evidence="3">Fungal lipase-like domain-containing protein</fullName>
    </submittedName>
</protein>
<dbReference type="AlphaFoldDB" id="A0A914EM76"/>
<accession>A0A914EM76</accession>
<dbReference type="CDD" id="cd00519">
    <property type="entry name" value="Lipase_3"/>
    <property type="match status" value="1"/>
</dbReference>
<evidence type="ECO:0000259" key="1">
    <source>
        <dbReference type="Pfam" id="PF01764"/>
    </source>
</evidence>
<dbReference type="InterPro" id="IPR002921">
    <property type="entry name" value="Fungal_lipase-type"/>
</dbReference>
<organism evidence="2 3">
    <name type="scientific">Acrobeloides nanus</name>
    <dbReference type="NCBI Taxonomy" id="290746"/>
    <lineage>
        <taxon>Eukaryota</taxon>
        <taxon>Metazoa</taxon>
        <taxon>Ecdysozoa</taxon>
        <taxon>Nematoda</taxon>
        <taxon>Chromadorea</taxon>
        <taxon>Rhabditida</taxon>
        <taxon>Tylenchina</taxon>
        <taxon>Cephalobomorpha</taxon>
        <taxon>Cephaloboidea</taxon>
        <taxon>Cephalobidae</taxon>
        <taxon>Acrobeloides</taxon>
    </lineage>
</organism>
<dbReference type="Gene3D" id="3.40.50.1820">
    <property type="entry name" value="alpha/beta hydrolase"/>
    <property type="match status" value="1"/>
</dbReference>
<dbReference type="Proteomes" id="UP000887540">
    <property type="component" value="Unplaced"/>
</dbReference>
<evidence type="ECO:0000313" key="2">
    <source>
        <dbReference type="Proteomes" id="UP000887540"/>
    </source>
</evidence>
<feature type="domain" description="Fungal lipase-type" evidence="1">
    <location>
        <begin position="102"/>
        <end position="173"/>
    </location>
</feature>
<name>A0A914EM76_9BILA</name>
<dbReference type="Pfam" id="PF01764">
    <property type="entry name" value="Lipase_3"/>
    <property type="match status" value="1"/>
</dbReference>
<evidence type="ECO:0000313" key="3">
    <source>
        <dbReference type="WBParaSite" id="ACRNAN_scaffold944.g13132.t1"/>
    </source>
</evidence>
<reference evidence="3" key="1">
    <citation type="submission" date="2022-11" db="UniProtKB">
        <authorList>
            <consortium name="WormBaseParasite"/>
        </authorList>
    </citation>
    <scope>IDENTIFICATION</scope>
</reference>
<sequence>MFDDFVRNNVVPLLCAANEESKEDIQLALHRKFKRIQVVKLYHIKCEEKSEEICIAYLVILHEKQTIAVVFRGYKNVEVFLNKMTNPLELREWIDFNVTGSKVIGYSQGGAIASIASTIFVRNGYVDSHDLKQFTLGQPRVGDLAFAQGHDQFVPFSFRIVNKHDPIPTLPRRDFILDSKLGPHHHRYEVWYKNSMSQASNHMVSHMAEDPLGRASEELVTDPHDHLNYFDVDISSCQV</sequence>